<organism evidence="1 2">
    <name type="scientific">Flavobacterium saccharophilum</name>
    <dbReference type="NCBI Taxonomy" id="29534"/>
    <lineage>
        <taxon>Bacteria</taxon>
        <taxon>Pseudomonadati</taxon>
        <taxon>Bacteroidota</taxon>
        <taxon>Flavobacteriia</taxon>
        <taxon>Flavobacteriales</taxon>
        <taxon>Flavobacteriaceae</taxon>
        <taxon>Flavobacterium</taxon>
    </lineage>
</organism>
<dbReference type="EMBL" id="FRBY01000004">
    <property type="protein sequence ID" value="SHM33432.1"/>
    <property type="molecule type" value="Genomic_DNA"/>
</dbReference>
<evidence type="ECO:0000313" key="2">
    <source>
        <dbReference type="Proteomes" id="UP000184121"/>
    </source>
</evidence>
<evidence type="ECO:0000313" key="1">
    <source>
        <dbReference type="EMBL" id="SHM33432.1"/>
    </source>
</evidence>
<name>A0A1M7HY28_9FLAO</name>
<sequence>MIEEILQLDNARAAMHTIEISSVNKRSEGFAWSLPSLFQFKGWNPTFTLEFYPGTD</sequence>
<keyword evidence="2" id="KW-1185">Reference proteome</keyword>
<dbReference type="OrthoDB" id="10009469at2"/>
<proteinExistence type="predicted"/>
<gene>
    <name evidence="1" type="ORF">SAMN05444366_2926</name>
</gene>
<reference evidence="2" key="1">
    <citation type="submission" date="2016-11" db="EMBL/GenBank/DDBJ databases">
        <authorList>
            <person name="Varghese N."/>
            <person name="Submissions S."/>
        </authorList>
    </citation>
    <scope>NUCLEOTIDE SEQUENCE [LARGE SCALE GENOMIC DNA]</scope>
    <source>
        <strain evidence="2">DSM 1811</strain>
    </source>
</reference>
<dbReference type="RefSeq" id="WP_159433468.1">
    <property type="nucleotide sequence ID" value="NZ_FRBY01000004.1"/>
</dbReference>
<protein>
    <submittedName>
        <fullName evidence="1">Uncharacterized protein</fullName>
    </submittedName>
</protein>
<dbReference type="Proteomes" id="UP000184121">
    <property type="component" value="Unassembled WGS sequence"/>
</dbReference>
<dbReference type="AlphaFoldDB" id="A0A1M7HY28"/>
<accession>A0A1M7HY28</accession>